<evidence type="ECO:0000313" key="1">
    <source>
        <dbReference type="EMBL" id="USH01194.1"/>
    </source>
</evidence>
<name>A0ABY4WNP4_9GAMM</name>
<evidence type="ECO:0000313" key="2">
    <source>
        <dbReference type="Proteomes" id="UP001056255"/>
    </source>
</evidence>
<reference evidence="1" key="1">
    <citation type="submission" date="2021-08" db="EMBL/GenBank/DDBJ databases">
        <authorList>
            <person name="Sakaguchi M."/>
            <person name="Kikuchi T."/>
            <person name="Urbanczyk H."/>
        </authorList>
    </citation>
    <scope>NUCLEOTIDE SEQUENCE</scope>
    <source>
        <strain evidence="1">020920N</strain>
    </source>
</reference>
<dbReference type="RefSeq" id="WP_251875309.1">
    <property type="nucleotide sequence ID" value="NZ_CP082275.1"/>
</dbReference>
<organism evidence="1 2">
    <name type="scientific">Grimontia kaedaensis</name>
    <dbReference type="NCBI Taxonomy" id="2872157"/>
    <lineage>
        <taxon>Bacteria</taxon>
        <taxon>Pseudomonadati</taxon>
        <taxon>Pseudomonadota</taxon>
        <taxon>Gammaproteobacteria</taxon>
        <taxon>Vibrionales</taxon>
        <taxon>Vibrionaceae</taxon>
        <taxon>Grimontia</taxon>
    </lineage>
</organism>
<accession>A0ABY4WNP4</accession>
<sequence>MATQKQTSKWTGTVSLGEYLKLSRTVQFKDTLDIRVNEYKKDFDPKKEKTFHVGYTYELQPPNRNLLLNNLVPLRSTIHAYYSLDEKCALVFLSPKIKNPHQMALACLY</sequence>
<dbReference type="Proteomes" id="UP001056255">
    <property type="component" value="Chromosome I"/>
</dbReference>
<gene>
    <name evidence="1" type="ORF">K6Q96_09620</name>
</gene>
<protein>
    <submittedName>
        <fullName evidence="1">Uncharacterized protein</fullName>
    </submittedName>
</protein>
<keyword evidence="2" id="KW-1185">Reference proteome</keyword>
<dbReference type="EMBL" id="CP082275">
    <property type="protein sequence ID" value="USH01194.1"/>
    <property type="molecule type" value="Genomic_DNA"/>
</dbReference>
<proteinExistence type="predicted"/>